<accession>A0A917RCV8</accession>
<comment type="caution">
    <text evidence="1">The sequence shown here is derived from an EMBL/GenBank/DDBJ whole genome shotgun (WGS) entry which is preliminary data.</text>
</comment>
<dbReference type="EMBL" id="BMMH01000002">
    <property type="protein sequence ID" value="GGL00429.1"/>
    <property type="molecule type" value="Genomic_DNA"/>
</dbReference>
<name>A0A917RCV8_9NOCA</name>
<gene>
    <name evidence="1" type="ORF">GCM10011588_13990</name>
</gene>
<evidence type="ECO:0000313" key="2">
    <source>
        <dbReference type="Proteomes" id="UP000638263"/>
    </source>
</evidence>
<reference evidence="1" key="1">
    <citation type="journal article" date="2014" name="Int. J. Syst. Evol. Microbiol.">
        <title>Complete genome sequence of Corynebacterium casei LMG S-19264T (=DSM 44701T), isolated from a smear-ripened cheese.</title>
        <authorList>
            <consortium name="US DOE Joint Genome Institute (JGI-PGF)"/>
            <person name="Walter F."/>
            <person name="Albersmeier A."/>
            <person name="Kalinowski J."/>
            <person name="Ruckert C."/>
        </authorList>
    </citation>
    <scope>NUCLEOTIDE SEQUENCE</scope>
    <source>
        <strain evidence="1">CGMCC 4.3508</strain>
    </source>
</reference>
<sequence>MASANPLNAIALIRRDLPTPDIDLPELAGRHGYRLVYTVVTDAGAVVTTLALVRHTEEWNARAVVVPGLEHAYIVRQVITHFAALVTPTRLYPCGHRWPADTLRCEPTK</sequence>
<dbReference type="AlphaFoldDB" id="A0A917RCV8"/>
<dbReference type="Proteomes" id="UP000638263">
    <property type="component" value="Unassembled WGS sequence"/>
</dbReference>
<evidence type="ECO:0000313" key="1">
    <source>
        <dbReference type="EMBL" id="GGL00429.1"/>
    </source>
</evidence>
<organism evidence="1 2">
    <name type="scientific">Nocardia jinanensis</name>
    <dbReference type="NCBI Taxonomy" id="382504"/>
    <lineage>
        <taxon>Bacteria</taxon>
        <taxon>Bacillati</taxon>
        <taxon>Actinomycetota</taxon>
        <taxon>Actinomycetes</taxon>
        <taxon>Mycobacteriales</taxon>
        <taxon>Nocardiaceae</taxon>
        <taxon>Nocardia</taxon>
    </lineage>
</organism>
<dbReference type="RefSeq" id="WP_229718644.1">
    <property type="nucleotide sequence ID" value="NZ_BMMH01000002.1"/>
</dbReference>
<reference evidence="1" key="2">
    <citation type="submission" date="2020-09" db="EMBL/GenBank/DDBJ databases">
        <authorList>
            <person name="Sun Q."/>
            <person name="Zhou Y."/>
        </authorList>
    </citation>
    <scope>NUCLEOTIDE SEQUENCE</scope>
    <source>
        <strain evidence="1">CGMCC 4.3508</strain>
    </source>
</reference>
<protein>
    <submittedName>
        <fullName evidence="1">Uncharacterized protein</fullName>
    </submittedName>
</protein>
<proteinExistence type="predicted"/>
<keyword evidence="2" id="KW-1185">Reference proteome</keyword>